<sequence>MARECTASHLFLACVFARQVWLDVLARLQMVDLISSGDHDLGIWGRNARVFGHTPSSAHDVVAVITTEGEEWADAGYAQLLAL</sequence>
<dbReference type="AlphaFoldDB" id="A0A921UNB6"/>
<dbReference type="EMBL" id="CM027682">
    <property type="protein sequence ID" value="KAG0538542.1"/>
    <property type="molecule type" value="Genomic_DNA"/>
</dbReference>
<proteinExistence type="predicted"/>
<evidence type="ECO:0000313" key="2">
    <source>
        <dbReference type="EMBL" id="KAG0538542.1"/>
    </source>
</evidence>
<evidence type="ECO:0008006" key="4">
    <source>
        <dbReference type="Google" id="ProtNLM"/>
    </source>
</evidence>
<evidence type="ECO:0000313" key="3">
    <source>
        <dbReference type="Proteomes" id="UP000807115"/>
    </source>
</evidence>
<dbReference type="Proteomes" id="UP000807115">
    <property type="component" value="Chromosome 3"/>
</dbReference>
<accession>A0A921UNB6</accession>
<evidence type="ECO:0000256" key="1">
    <source>
        <dbReference type="SAM" id="SignalP"/>
    </source>
</evidence>
<comment type="caution">
    <text evidence="2">The sequence shown here is derived from an EMBL/GenBank/DDBJ whole genome shotgun (WGS) entry which is preliminary data.</text>
</comment>
<feature type="signal peptide" evidence="1">
    <location>
        <begin position="1"/>
        <end position="17"/>
    </location>
</feature>
<name>A0A921UNB6_SORBI</name>
<gene>
    <name evidence="2" type="ORF">BDA96_03G245100</name>
</gene>
<feature type="chain" id="PRO_5037088105" description="Reverse transcriptase zinc-binding domain-containing protein" evidence="1">
    <location>
        <begin position="18"/>
        <end position="83"/>
    </location>
</feature>
<keyword evidence="1" id="KW-0732">Signal</keyword>
<reference evidence="2" key="2">
    <citation type="submission" date="2020-10" db="EMBL/GenBank/DDBJ databases">
        <authorList>
            <person name="Cooper E.A."/>
            <person name="Brenton Z.W."/>
            <person name="Flinn B.S."/>
            <person name="Jenkins J."/>
            <person name="Shu S."/>
            <person name="Flowers D."/>
            <person name="Luo F."/>
            <person name="Wang Y."/>
            <person name="Xia P."/>
            <person name="Barry K."/>
            <person name="Daum C."/>
            <person name="Lipzen A."/>
            <person name="Yoshinaga Y."/>
            <person name="Schmutz J."/>
            <person name="Saski C."/>
            <person name="Vermerris W."/>
            <person name="Kresovich S."/>
        </authorList>
    </citation>
    <scope>NUCLEOTIDE SEQUENCE</scope>
</reference>
<reference evidence="2" key="1">
    <citation type="journal article" date="2019" name="BMC Genomics">
        <title>A new reference genome for Sorghum bicolor reveals high levels of sequence similarity between sweet and grain genotypes: implications for the genetics of sugar metabolism.</title>
        <authorList>
            <person name="Cooper E.A."/>
            <person name="Brenton Z.W."/>
            <person name="Flinn B.S."/>
            <person name="Jenkins J."/>
            <person name="Shu S."/>
            <person name="Flowers D."/>
            <person name="Luo F."/>
            <person name="Wang Y."/>
            <person name="Xia P."/>
            <person name="Barry K."/>
            <person name="Daum C."/>
            <person name="Lipzen A."/>
            <person name="Yoshinaga Y."/>
            <person name="Schmutz J."/>
            <person name="Saski C."/>
            <person name="Vermerris W."/>
            <person name="Kresovich S."/>
        </authorList>
    </citation>
    <scope>NUCLEOTIDE SEQUENCE</scope>
</reference>
<protein>
    <recommendedName>
        <fullName evidence="4">Reverse transcriptase zinc-binding domain-containing protein</fullName>
    </recommendedName>
</protein>
<organism evidence="2 3">
    <name type="scientific">Sorghum bicolor</name>
    <name type="common">Sorghum</name>
    <name type="synonym">Sorghum vulgare</name>
    <dbReference type="NCBI Taxonomy" id="4558"/>
    <lineage>
        <taxon>Eukaryota</taxon>
        <taxon>Viridiplantae</taxon>
        <taxon>Streptophyta</taxon>
        <taxon>Embryophyta</taxon>
        <taxon>Tracheophyta</taxon>
        <taxon>Spermatophyta</taxon>
        <taxon>Magnoliopsida</taxon>
        <taxon>Liliopsida</taxon>
        <taxon>Poales</taxon>
        <taxon>Poaceae</taxon>
        <taxon>PACMAD clade</taxon>
        <taxon>Panicoideae</taxon>
        <taxon>Andropogonodae</taxon>
        <taxon>Andropogoneae</taxon>
        <taxon>Sorghinae</taxon>
        <taxon>Sorghum</taxon>
    </lineage>
</organism>